<sequence>MKVLITLGWFDDSGEGRLVEVDLARGTQDVRLAYVPPELLRVAGKGFTGAAWSGDAGTSTLLVCGYCALYHVAAESWAVDAIWHQPCWNDLHHVAVADERVYVVNTGLECVDVLTKEGQFVGSYALHPGWLSAARQAGYAAARADLPALRDARWWQGKTLPASEEPSTEYYSRRDGDGTGSDSAPFAVRKVRDYIHPNHVAIHNDRLLVTRFLDRSIGDLSSFRPIIAETPGLPHDGLVVGDRFWITCVNGLVVAYALDEGRVTGREVERIDVFATGHTGWCRGLAVTSEHVIVGLTAIRRMPRERWCERPFEDTETSVLCIERATGRLAQRVVLDGVARHPKIFSVLML</sequence>
<dbReference type="OrthoDB" id="5496517at2"/>
<dbReference type="HOGENOM" id="CLU_791721_0_0_7"/>
<organism evidence="1 2">
    <name type="scientific">Haliangium ochraceum (strain DSM 14365 / JCM 11303 / SMP-2)</name>
    <dbReference type="NCBI Taxonomy" id="502025"/>
    <lineage>
        <taxon>Bacteria</taxon>
        <taxon>Pseudomonadati</taxon>
        <taxon>Myxococcota</taxon>
        <taxon>Polyangia</taxon>
        <taxon>Haliangiales</taxon>
        <taxon>Kofleriaceae</taxon>
        <taxon>Haliangium</taxon>
    </lineage>
</organism>
<dbReference type="AlphaFoldDB" id="D0LNF6"/>
<dbReference type="KEGG" id="hoh:Hoch_2808"/>
<dbReference type="STRING" id="502025.Hoch_2808"/>
<dbReference type="SUPFAM" id="SSF63829">
    <property type="entry name" value="Calcium-dependent phosphotriesterase"/>
    <property type="match status" value="1"/>
</dbReference>
<evidence type="ECO:0000313" key="2">
    <source>
        <dbReference type="Proteomes" id="UP000001880"/>
    </source>
</evidence>
<dbReference type="EMBL" id="CP001804">
    <property type="protein sequence ID" value="ACY15333.1"/>
    <property type="molecule type" value="Genomic_DNA"/>
</dbReference>
<reference evidence="1 2" key="1">
    <citation type="journal article" date="2010" name="Stand. Genomic Sci.">
        <title>Complete genome sequence of Haliangium ochraceum type strain (SMP-2).</title>
        <authorList>
            <consortium name="US DOE Joint Genome Institute (JGI-PGF)"/>
            <person name="Ivanova N."/>
            <person name="Daum C."/>
            <person name="Lang E."/>
            <person name="Abt B."/>
            <person name="Kopitz M."/>
            <person name="Saunders E."/>
            <person name="Lapidus A."/>
            <person name="Lucas S."/>
            <person name="Glavina Del Rio T."/>
            <person name="Nolan M."/>
            <person name="Tice H."/>
            <person name="Copeland A."/>
            <person name="Cheng J.F."/>
            <person name="Chen F."/>
            <person name="Bruce D."/>
            <person name="Goodwin L."/>
            <person name="Pitluck S."/>
            <person name="Mavromatis K."/>
            <person name="Pati A."/>
            <person name="Mikhailova N."/>
            <person name="Chen A."/>
            <person name="Palaniappan K."/>
            <person name="Land M."/>
            <person name="Hauser L."/>
            <person name="Chang Y.J."/>
            <person name="Jeffries C.D."/>
            <person name="Detter J.C."/>
            <person name="Brettin T."/>
            <person name="Rohde M."/>
            <person name="Goker M."/>
            <person name="Bristow J."/>
            <person name="Markowitz V."/>
            <person name="Eisen J.A."/>
            <person name="Hugenholtz P."/>
            <person name="Kyrpides N.C."/>
            <person name="Klenk H.P."/>
        </authorList>
    </citation>
    <scope>NUCLEOTIDE SEQUENCE [LARGE SCALE GENOMIC DNA]</scope>
    <source>
        <strain evidence="2">DSM 14365 / CIP 107738 / JCM 11303 / AJ 13395 / SMP-2</strain>
    </source>
</reference>
<protein>
    <submittedName>
        <fullName evidence="1">Uncharacterized protein</fullName>
    </submittedName>
</protein>
<dbReference type="Proteomes" id="UP000001880">
    <property type="component" value="Chromosome"/>
</dbReference>
<dbReference type="eggNOG" id="ENOG5032SVT">
    <property type="taxonomic scope" value="Bacteria"/>
</dbReference>
<dbReference type="RefSeq" id="WP_012827941.1">
    <property type="nucleotide sequence ID" value="NC_013440.1"/>
</dbReference>
<evidence type="ECO:0000313" key="1">
    <source>
        <dbReference type="EMBL" id="ACY15333.1"/>
    </source>
</evidence>
<name>D0LNF6_HALO1</name>
<gene>
    <name evidence="1" type="ordered locus">Hoch_2808</name>
</gene>
<keyword evidence="2" id="KW-1185">Reference proteome</keyword>
<proteinExistence type="predicted"/>
<accession>D0LNF6</accession>